<name>A0AA36B6S2_OCTVU</name>
<sequence>MDMDNEFVNNVKTETEVNDEKSMTNLEGYNQDISVKSTVIGQPSTTMEINGNISTEACQLQDTLYTESNTTDTSYPNALSNVESNSLQSALNEAMDSQIYVPVVNNTFSELADGSNSDGVSFKPENIEEVKLMNTSSAKCDTESGEDIQDAILIDQKQSSVELSENIFPVVTDTHVLNSEESQEDITGNLTNLSEGDLNFRTGVEGVCGSYTETEVAPDYIQVSTQKVAEFSTEPNLSEGDLNFRTGIEGVCGSYTETEVAPDYIQVSTQKVAEFSTEPNLSEGDLNFRTGVEGVCGSYTETEVAPDYIHVSSQKVAEFSTEPTCEKVEELEENLKNISTSALSCFEEIGNVENVNSEIIEKPSVFSVGDADSSQEILEEKPEVVSFNQFTLKTETIGGDKILEERTTVEITEELDVQNATVNNMTVSEHIEIVEKGNVETDGNIVGTPKDNDSTVLFEQVDVQVEEFGISTSSKPMMTSIEQSENFKMNIPNETETSFPEKCLPSREDSGLLENMVAVAPLVENQTVVVQKEEMLLLENEDNNVVDMTVKGEKLIETIVNEPAEESSKEPMGSPKIATELSKVQEENKVKVTEFEAVENHVPTKKLTDIQSHDIKTFSMADKNTMETPTYIGAEVSSDENIDAFSAKPNQTTKLDSLEIETNVTTKDADRREKKPEHIVSSERKQIPVTMTENNRPRHIDILRSIRGKTKREAKMIMSQDAFNRASEILKIVQNKSNTYEDGIYVHPMHRAYATEIKDGNINLLKYTRLSDGQLSDDSNHYEYLKSFRSQNRNDYINMKINGRKRRKMVGRFIYECCNKITLLENIAINYIDGNKQNQNPSNLSIQIEYGGGEKHKKNTKKTK</sequence>
<proteinExistence type="predicted"/>
<evidence type="ECO:0000313" key="1">
    <source>
        <dbReference type="EMBL" id="CAI9728037.1"/>
    </source>
</evidence>
<accession>A0AA36B6S2</accession>
<dbReference type="Gene3D" id="3.90.75.20">
    <property type="match status" value="1"/>
</dbReference>
<organism evidence="1 2">
    <name type="scientific">Octopus vulgaris</name>
    <name type="common">Common octopus</name>
    <dbReference type="NCBI Taxonomy" id="6645"/>
    <lineage>
        <taxon>Eukaryota</taxon>
        <taxon>Metazoa</taxon>
        <taxon>Spiralia</taxon>
        <taxon>Lophotrochozoa</taxon>
        <taxon>Mollusca</taxon>
        <taxon>Cephalopoda</taxon>
        <taxon>Coleoidea</taxon>
        <taxon>Octopodiformes</taxon>
        <taxon>Octopoda</taxon>
        <taxon>Incirrata</taxon>
        <taxon>Octopodidae</taxon>
        <taxon>Octopus</taxon>
    </lineage>
</organism>
<dbReference type="AlphaFoldDB" id="A0AA36B6S2"/>
<dbReference type="EMBL" id="OX597822">
    <property type="protein sequence ID" value="CAI9728037.1"/>
    <property type="molecule type" value="Genomic_DNA"/>
</dbReference>
<gene>
    <name evidence="1" type="ORF">OCTVUL_1B005593</name>
</gene>
<dbReference type="SUPFAM" id="SSF54060">
    <property type="entry name" value="His-Me finger endonucleases"/>
    <property type="match status" value="1"/>
</dbReference>
<protein>
    <submittedName>
        <fullName evidence="1">Uncharacterized protein</fullName>
    </submittedName>
</protein>
<keyword evidence="2" id="KW-1185">Reference proteome</keyword>
<reference evidence="1" key="1">
    <citation type="submission" date="2023-08" db="EMBL/GenBank/DDBJ databases">
        <authorList>
            <person name="Alioto T."/>
            <person name="Alioto T."/>
            <person name="Gomez Garrido J."/>
        </authorList>
    </citation>
    <scope>NUCLEOTIDE SEQUENCE</scope>
</reference>
<evidence type="ECO:0000313" key="2">
    <source>
        <dbReference type="Proteomes" id="UP001162480"/>
    </source>
</evidence>
<dbReference type="Proteomes" id="UP001162480">
    <property type="component" value="Chromosome 9"/>
</dbReference>
<dbReference type="InterPro" id="IPR044925">
    <property type="entry name" value="His-Me_finger_sf"/>
</dbReference>